<comment type="caution">
    <text evidence="1">The sequence shown here is derived from an EMBL/GenBank/DDBJ whole genome shotgun (WGS) entry which is preliminary data.</text>
</comment>
<keyword evidence="2" id="KW-1185">Reference proteome</keyword>
<dbReference type="EMBL" id="SEOQ01000390">
    <property type="protein sequence ID" value="TFY63994.1"/>
    <property type="molecule type" value="Genomic_DNA"/>
</dbReference>
<dbReference type="Proteomes" id="UP000298327">
    <property type="component" value="Unassembled WGS sequence"/>
</dbReference>
<evidence type="ECO:0000313" key="2">
    <source>
        <dbReference type="Proteomes" id="UP000298327"/>
    </source>
</evidence>
<protein>
    <submittedName>
        <fullName evidence="1">Uncharacterized protein</fullName>
    </submittedName>
</protein>
<dbReference type="AlphaFoldDB" id="A0A4Y9YNH7"/>
<organism evidence="1 2">
    <name type="scientific">Dentipellis fragilis</name>
    <dbReference type="NCBI Taxonomy" id="205917"/>
    <lineage>
        <taxon>Eukaryota</taxon>
        <taxon>Fungi</taxon>
        <taxon>Dikarya</taxon>
        <taxon>Basidiomycota</taxon>
        <taxon>Agaricomycotina</taxon>
        <taxon>Agaricomycetes</taxon>
        <taxon>Russulales</taxon>
        <taxon>Hericiaceae</taxon>
        <taxon>Dentipellis</taxon>
    </lineage>
</organism>
<sequence length="99" mass="10857">MQDAHVHILSECLDDQDAAHGVRDRSSQLLRGLNTYPPLHAYGLNELSAAADGMRSARSTMDGLIIITLNRKLTGVPLNLRPGALRMEMKLTLAYGLLM</sequence>
<evidence type="ECO:0000313" key="1">
    <source>
        <dbReference type="EMBL" id="TFY63994.1"/>
    </source>
</evidence>
<gene>
    <name evidence="1" type="ORF">EVG20_g6104</name>
</gene>
<proteinExistence type="predicted"/>
<accession>A0A4Y9YNH7</accession>
<reference evidence="1 2" key="1">
    <citation type="submission" date="2019-02" db="EMBL/GenBank/DDBJ databases">
        <title>Genome sequencing of the rare red list fungi Dentipellis fragilis.</title>
        <authorList>
            <person name="Buettner E."/>
            <person name="Kellner H."/>
        </authorList>
    </citation>
    <scope>NUCLEOTIDE SEQUENCE [LARGE SCALE GENOMIC DNA]</scope>
    <source>
        <strain evidence="1 2">DSM 105465</strain>
    </source>
</reference>
<name>A0A4Y9YNH7_9AGAM</name>